<comment type="caution">
    <text evidence="3">The sequence shown here is derived from an EMBL/GenBank/DDBJ whole genome shotgun (WGS) entry which is preliminary data.</text>
</comment>
<proteinExistence type="predicted"/>
<dbReference type="SUPFAM" id="SSF51316">
    <property type="entry name" value="Mss4-like"/>
    <property type="match status" value="2"/>
</dbReference>
<gene>
    <name evidence="3" type="ORF">TWF730_002874</name>
</gene>
<dbReference type="AlphaFoldDB" id="A0AAV9U7D1"/>
<feature type="compositionally biased region" description="Polar residues" evidence="1">
    <location>
        <begin position="261"/>
        <end position="289"/>
    </location>
</feature>
<reference evidence="3 4" key="1">
    <citation type="submission" date="2019-10" db="EMBL/GenBank/DDBJ databases">
        <authorList>
            <person name="Palmer J.M."/>
        </authorList>
    </citation>
    <scope>NUCLEOTIDE SEQUENCE [LARGE SCALE GENOMIC DNA]</scope>
    <source>
        <strain evidence="3 4">TWF730</strain>
    </source>
</reference>
<name>A0AAV9U7D1_9PEZI</name>
<protein>
    <recommendedName>
        <fullName evidence="2">C2H2-type domain-containing protein</fullName>
    </recommendedName>
</protein>
<keyword evidence="4" id="KW-1185">Reference proteome</keyword>
<sequence>MEAKDTMDIGSSELKGKEKAGDIEEDPCLQNEGESLIPIIIDGGCLCSLLRYRITIPAEFQKTELYREIVGFAHCYCHSCKCAVSALTRTSLKFPREMVQWTTRAKLVEPEPESPASSTRRRRGSRSASSTPAPVIETTEPVSGRSSVAEYPASSSGPKELPEKVTKRAERLQSTLEAVKQDPEFDTEFAGIDNATGCCCYEEDNVDEIQTPKSPVWETSKKPSVGMTAWSGNAGYHRRIWKRERGVGGKGTGSGSGDASPITTASVSPAPSIPKGTSPSPVAPTTQLPDTDELDKGKGREKGKTKVKEGLWAKMKGKASAAISSKEKDKPKGKEKILLPIPHPDEMSGASSSQHDVEVQKPRAVRDTDSIIKKPEALASVGCDIISPPVDPSQSSSLEILRWETQLLHQQESDLSHGPCTSQSRSEDFDGDPQNNTLPIPWPFREFAITTRDGRTSYRGFCSWCGGSLTYRTSATIHGMVDIHAGSMDDPDKALKDIGFLREVHIETAGGVDEGARLGTIVGHWRDGTVCSYDSCDMERRLYFDSDDEGRDIVVSEQAGDQEAVMDSDDEL</sequence>
<organism evidence="3 4">
    <name type="scientific">Orbilia blumenaviensis</name>
    <dbReference type="NCBI Taxonomy" id="1796055"/>
    <lineage>
        <taxon>Eukaryota</taxon>
        <taxon>Fungi</taxon>
        <taxon>Dikarya</taxon>
        <taxon>Ascomycota</taxon>
        <taxon>Pezizomycotina</taxon>
        <taxon>Orbiliomycetes</taxon>
        <taxon>Orbiliales</taxon>
        <taxon>Orbiliaceae</taxon>
        <taxon>Orbilia</taxon>
    </lineage>
</organism>
<dbReference type="EMBL" id="JAVHNS010000013">
    <property type="protein sequence ID" value="KAK6337475.1"/>
    <property type="molecule type" value="Genomic_DNA"/>
</dbReference>
<dbReference type="PROSITE" id="PS00028">
    <property type="entry name" value="ZINC_FINGER_C2H2_1"/>
    <property type="match status" value="1"/>
</dbReference>
<feature type="region of interest" description="Disordered" evidence="1">
    <location>
        <begin position="242"/>
        <end position="368"/>
    </location>
</feature>
<feature type="compositionally biased region" description="Basic and acidic residues" evidence="1">
    <location>
        <begin position="325"/>
        <end position="337"/>
    </location>
</feature>
<dbReference type="Proteomes" id="UP001373714">
    <property type="component" value="Unassembled WGS sequence"/>
</dbReference>
<feature type="domain" description="C2H2-type" evidence="2">
    <location>
        <begin position="462"/>
        <end position="484"/>
    </location>
</feature>
<evidence type="ECO:0000259" key="2">
    <source>
        <dbReference type="PROSITE" id="PS00028"/>
    </source>
</evidence>
<accession>A0AAV9U7D1</accession>
<evidence type="ECO:0000256" key="1">
    <source>
        <dbReference type="SAM" id="MobiDB-lite"/>
    </source>
</evidence>
<evidence type="ECO:0000313" key="3">
    <source>
        <dbReference type="EMBL" id="KAK6337475.1"/>
    </source>
</evidence>
<dbReference type="InterPro" id="IPR013087">
    <property type="entry name" value="Znf_C2H2_type"/>
</dbReference>
<feature type="region of interest" description="Disordered" evidence="1">
    <location>
        <begin position="411"/>
        <end position="437"/>
    </location>
</feature>
<evidence type="ECO:0000313" key="4">
    <source>
        <dbReference type="Proteomes" id="UP001373714"/>
    </source>
</evidence>
<feature type="region of interest" description="Disordered" evidence="1">
    <location>
        <begin position="105"/>
        <end position="168"/>
    </location>
</feature>
<feature type="compositionally biased region" description="Basic and acidic residues" evidence="1">
    <location>
        <begin position="294"/>
        <end position="311"/>
    </location>
</feature>
<dbReference type="InterPro" id="IPR011057">
    <property type="entry name" value="Mss4-like_sf"/>
</dbReference>
<feature type="region of interest" description="Disordered" evidence="1">
    <location>
        <begin position="1"/>
        <end position="23"/>
    </location>
</feature>
<feature type="compositionally biased region" description="Basic and acidic residues" evidence="1">
    <location>
        <begin position="355"/>
        <end position="368"/>
    </location>
</feature>